<dbReference type="AlphaFoldDB" id="A0AA39LKW3"/>
<dbReference type="PANTHER" id="PTHR22941">
    <property type="entry name" value="SERPENTINE RECEPTOR"/>
    <property type="match status" value="1"/>
</dbReference>
<proteinExistence type="predicted"/>
<gene>
    <name evidence="2" type="ORF">QR680_015593</name>
</gene>
<evidence type="ECO:0008006" key="4">
    <source>
        <dbReference type="Google" id="ProtNLM"/>
    </source>
</evidence>
<evidence type="ECO:0000313" key="2">
    <source>
        <dbReference type="EMBL" id="KAK0401102.1"/>
    </source>
</evidence>
<feature type="transmembrane region" description="Helical" evidence="1">
    <location>
        <begin position="207"/>
        <end position="227"/>
    </location>
</feature>
<feature type="transmembrane region" description="Helical" evidence="1">
    <location>
        <begin position="175"/>
        <end position="195"/>
    </location>
</feature>
<keyword evidence="1" id="KW-0812">Transmembrane</keyword>
<dbReference type="Pfam" id="PF10318">
    <property type="entry name" value="7TM_GPCR_Srh"/>
    <property type="match status" value="2"/>
</dbReference>
<dbReference type="InterPro" id="IPR053220">
    <property type="entry name" value="Nematode_rcpt-like_serp_H"/>
</dbReference>
<comment type="caution">
    <text evidence="2">The sequence shown here is derived from an EMBL/GenBank/DDBJ whole genome shotgun (WGS) entry which is preliminary data.</text>
</comment>
<keyword evidence="1" id="KW-0472">Membrane</keyword>
<organism evidence="2 3">
    <name type="scientific">Steinernema hermaphroditum</name>
    <dbReference type="NCBI Taxonomy" id="289476"/>
    <lineage>
        <taxon>Eukaryota</taxon>
        <taxon>Metazoa</taxon>
        <taxon>Ecdysozoa</taxon>
        <taxon>Nematoda</taxon>
        <taxon>Chromadorea</taxon>
        <taxon>Rhabditida</taxon>
        <taxon>Tylenchina</taxon>
        <taxon>Panagrolaimomorpha</taxon>
        <taxon>Strongyloidoidea</taxon>
        <taxon>Steinernematidae</taxon>
        <taxon>Steinernema</taxon>
    </lineage>
</organism>
<dbReference type="Proteomes" id="UP001175271">
    <property type="component" value="Unassembled WGS sequence"/>
</dbReference>
<sequence length="316" mass="36220">MDIVQEYRNRFELYRWIIIANTIVALLTNALALYLVIYRSPKHIKTYKYVLLNILLCALVTDVIFEVVVLPSPLLAVLAVYPRGLVSALGTEASFVCQVLAIASVSEFLAALLIAFFYRYLALQDGISFRGKRIERRHYWFAIVLLMLLSVTEMSGENNIVQEHEKTFRPYRYVIIANIVVAVPLNVLAGYLIIFRSPKQMKTYSRVLLNILFWVFISDVFLEMIVMPAPVMDILGAYATGLARWIGPEGGFACEVTEYEGHVMQGLRLVRNRYQYAVSSDRLLRSPHPNAKFQISHRAHFRSWFFAAQQNVSVHC</sequence>
<protein>
    <recommendedName>
        <fullName evidence="4">G-protein coupled receptors family 1 profile domain-containing protein</fullName>
    </recommendedName>
</protein>
<evidence type="ECO:0000313" key="3">
    <source>
        <dbReference type="Proteomes" id="UP001175271"/>
    </source>
</evidence>
<keyword evidence="1" id="KW-1133">Transmembrane helix</keyword>
<reference evidence="2" key="1">
    <citation type="submission" date="2023-06" db="EMBL/GenBank/DDBJ databases">
        <title>Genomic analysis of the entomopathogenic nematode Steinernema hermaphroditum.</title>
        <authorList>
            <person name="Schwarz E.M."/>
            <person name="Heppert J.K."/>
            <person name="Baniya A."/>
            <person name="Schwartz H.T."/>
            <person name="Tan C.-H."/>
            <person name="Antoshechkin I."/>
            <person name="Sternberg P.W."/>
            <person name="Goodrich-Blair H."/>
            <person name="Dillman A.R."/>
        </authorList>
    </citation>
    <scope>NUCLEOTIDE SEQUENCE</scope>
    <source>
        <strain evidence="2">PS9179</strain>
        <tissue evidence="2">Whole animal</tissue>
    </source>
</reference>
<accession>A0AA39LKW3</accession>
<feature type="transmembrane region" description="Helical" evidence="1">
    <location>
        <begin position="16"/>
        <end position="37"/>
    </location>
</feature>
<keyword evidence="3" id="KW-1185">Reference proteome</keyword>
<dbReference type="EMBL" id="JAUCMV010000004">
    <property type="protein sequence ID" value="KAK0401102.1"/>
    <property type="molecule type" value="Genomic_DNA"/>
</dbReference>
<name>A0AA39LKW3_9BILA</name>
<evidence type="ECO:0000256" key="1">
    <source>
        <dbReference type="SAM" id="Phobius"/>
    </source>
</evidence>
<feature type="transmembrane region" description="Helical" evidence="1">
    <location>
        <begin position="139"/>
        <end position="155"/>
    </location>
</feature>
<feature type="transmembrane region" description="Helical" evidence="1">
    <location>
        <begin position="49"/>
        <end position="81"/>
    </location>
</feature>
<dbReference type="InterPro" id="IPR019422">
    <property type="entry name" value="7TM_GPCR_serpentine_rcpt_Srh"/>
</dbReference>
<feature type="transmembrane region" description="Helical" evidence="1">
    <location>
        <begin position="93"/>
        <end position="118"/>
    </location>
</feature>